<evidence type="ECO:0000313" key="2">
    <source>
        <dbReference type="EMBL" id="QCD85954.1"/>
    </source>
</evidence>
<feature type="compositionally biased region" description="Polar residues" evidence="1">
    <location>
        <begin position="29"/>
        <end position="44"/>
    </location>
</feature>
<protein>
    <submittedName>
        <fullName evidence="2">Uncharacterized protein</fullName>
    </submittedName>
</protein>
<reference evidence="2 3" key="1">
    <citation type="submission" date="2019-04" db="EMBL/GenBank/DDBJ databases">
        <title>An improved genome assembly and genetic linkage map for asparagus bean, Vigna unguiculata ssp. sesquipedialis.</title>
        <authorList>
            <person name="Xia Q."/>
            <person name="Zhang R."/>
            <person name="Dong Y."/>
        </authorList>
    </citation>
    <scope>NUCLEOTIDE SEQUENCE [LARGE SCALE GENOMIC DNA]</scope>
    <source>
        <tissue evidence="2">Leaf</tissue>
    </source>
</reference>
<sequence length="387" mass="43838">MQKHLQKLHGFHTNTFVLHRSIAPLNCHSPSKSTAQARSPSSISKIHHHDEVRRPCEDNRACEVPRPCEVPSPCAVHRFGGLLRKSTAPKHGKGILPFGSRYDFFVFPKSLTSWLYRFGVASKNVKIMSQVKEGSDFSVDWKKLHGFHTNTFVLHRSIAPLNCHSPSKSTAQARSPSSISKIHHHDEVRRPCEDNRACEVPRPCEVPSPCAVHRFGGLLRKSTAPKHGKGILPFGSRYDFFVFPKSLTSWLYRFGVASKNVLIGSVLFNCNIDGMISYEFVVTAFVFSGHDDVEDNYYQWDESSVADIGEEKFSEIAEHKSGDIDEGNFVETSTDQLGKEEDGVHHDGKEIQQSNMYVRRRDGPRKRFKSIAIRTPFATYSRRKRSQ</sequence>
<dbReference type="Proteomes" id="UP000501690">
    <property type="component" value="Linkage Group LG3"/>
</dbReference>
<dbReference type="EMBL" id="CP039347">
    <property type="protein sequence ID" value="QCD85954.1"/>
    <property type="molecule type" value="Genomic_DNA"/>
</dbReference>
<feature type="region of interest" description="Disordered" evidence="1">
    <location>
        <begin position="29"/>
        <end position="51"/>
    </location>
</feature>
<evidence type="ECO:0000313" key="3">
    <source>
        <dbReference type="Proteomes" id="UP000501690"/>
    </source>
</evidence>
<organism evidence="2 3">
    <name type="scientific">Vigna unguiculata</name>
    <name type="common">Cowpea</name>
    <dbReference type="NCBI Taxonomy" id="3917"/>
    <lineage>
        <taxon>Eukaryota</taxon>
        <taxon>Viridiplantae</taxon>
        <taxon>Streptophyta</taxon>
        <taxon>Embryophyta</taxon>
        <taxon>Tracheophyta</taxon>
        <taxon>Spermatophyta</taxon>
        <taxon>Magnoliopsida</taxon>
        <taxon>eudicotyledons</taxon>
        <taxon>Gunneridae</taxon>
        <taxon>Pentapetalae</taxon>
        <taxon>rosids</taxon>
        <taxon>fabids</taxon>
        <taxon>Fabales</taxon>
        <taxon>Fabaceae</taxon>
        <taxon>Papilionoideae</taxon>
        <taxon>50 kb inversion clade</taxon>
        <taxon>NPAAA clade</taxon>
        <taxon>indigoferoid/millettioid clade</taxon>
        <taxon>Phaseoleae</taxon>
        <taxon>Vigna</taxon>
    </lineage>
</organism>
<accession>A0A4D6LCB7</accession>
<gene>
    <name evidence="2" type="ORF">DEO72_LG3g475</name>
</gene>
<proteinExistence type="predicted"/>
<name>A0A4D6LCB7_VIGUN</name>
<evidence type="ECO:0000256" key="1">
    <source>
        <dbReference type="SAM" id="MobiDB-lite"/>
    </source>
</evidence>
<keyword evidence="3" id="KW-1185">Reference proteome</keyword>
<dbReference type="AlphaFoldDB" id="A0A4D6LCB7"/>